<feature type="compositionally biased region" description="Acidic residues" evidence="6">
    <location>
        <begin position="76"/>
        <end position="89"/>
    </location>
</feature>
<evidence type="ECO:0000256" key="2">
    <source>
        <dbReference type="ARBA" id="ARBA00022801"/>
    </source>
</evidence>
<keyword evidence="3 5" id="KW-0067">ATP-binding</keyword>
<gene>
    <name evidence="9" type="ORF">PAXINDRAFT_140901</name>
</gene>
<proteinExistence type="inferred from homology"/>
<comment type="function">
    <text evidence="5">RNA helicase.</text>
</comment>
<keyword evidence="10" id="KW-1185">Reference proteome</keyword>
<dbReference type="CDD" id="cd18787">
    <property type="entry name" value="SF2_C_DEAD"/>
    <property type="match status" value="1"/>
</dbReference>
<feature type="domain" description="Helicase C-terminal" evidence="8">
    <location>
        <begin position="423"/>
        <end position="589"/>
    </location>
</feature>
<evidence type="ECO:0000313" key="9">
    <source>
        <dbReference type="EMBL" id="KIJ06023.1"/>
    </source>
</evidence>
<feature type="region of interest" description="Disordered" evidence="6">
    <location>
        <begin position="46"/>
        <end position="70"/>
    </location>
</feature>
<keyword evidence="4 5" id="KW-0694">RNA-binding</keyword>
<dbReference type="InterPro" id="IPR027417">
    <property type="entry name" value="P-loop_NTPase"/>
</dbReference>
<dbReference type="SMART" id="SM00490">
    <property type="entry name" value="HELICc"/>
    <property type="match status" value="1"/>
</dbReference>
<evidence type="ECO:0000313" key="10">
    <source>
        <dbReference type="Proteomes" id="UP000053647"/>
    </source>
</evidence>
<evidence type="ECO:0000259" key="7">
    <source>
        <dbReference type="PROSITE" id="PS51192"/>
    </source>
</evidence>
<dbReference type="SUPFAM" id="SSF52540">
    <property type="entry name" value="P-loop containing nucleoside triphosphate hydrolases"/>
    <property type="match status" value="1"/>
</dbReference>
<feature type="region of interest" description="Disordered" evidence="6">
    <location>
        <begin position="76"/>
        <end position="95"/>
    </location>
</feature>
<sequence length="764" mass="83375">MAITVMARSSCRALLRVTSSTVSPNRLVILRVLRSVQNTSPGRFYTTAVSSTATPTPPTEPPLSTDRAGLHVTAPGEEDTLNEDQDEELRTENNSTVDSLSFKSLKGRMNYDTLKALTVCPLRLTTMTPVQERVTALLPDLARPWDPEGIVPRKVPNPLPANWEPPVVDPNAPRDLFVRAKTGTGKTIAYLIPAIESRLNYIEHDAKLAVINAGLESAHLAGRARAAFRRASAGPLILAPTRELATQIANDALQLTKHQEEFEVRLFVGGSGRTQQMREWMRFRRDLVVATPGRLRDLLENESEVQKGLKNCPLLILDEADTLLSMGFRDDIDAILSYLPSAPIRQTFLFSATLPRGLRQLASAVFSPNHAFIDTAPPEPGLIPSRNDEDKTPVELALSFDDELTTHNHVPQFHTLCPTASDQLPTLLKLLAHDRFTHGVRSKVIVFCPTVQVTALFSTLLRVLGEEVLTDGSTEILTMHSKLPQSDRDQTRSLFSRVSEGDDARPTVLVTSDVSARGMDCPGVTRVVQVGIPSTEAAYVHRIGRMAREPEGSGVRADLLLLPWEAGYLTWQLTNLPIKPLPISVLDKQLASLSPHSSTLTTDFLKAAITNLHGLIESSDIRSTAASLLGYYLPLTPSLRLQPTSVLSGVSSWASECFNVSLPTLTKSPSSFMRSYGVGSQLGNTKGLFVDGVRIAGGNSSAGLKKGKGGKRAVWEGRGKRKSLVSEVPTATVESKKPEKQERTQTASTVVERPLPPHMRQGKT</sequence>
<dbReference type="Proteomes" id="UP000053647">
    <property type="component" value="Unassembled WGS sequence"/>
</dbReference>
<dbReference type="GO" id="GO:0003724">
    <property type="term" value="F:RNA helicase activity"/>
    <property type="evidence" value="ECO:0007669"/>
    <property type="project" value="UniProtKB-EC"/>
</dbReference>
<dbReference type="AlphaFoldDB" id="A0A0C9T3F3"/>
<organism evidence="9 10">
    <name type="scientific">Paxillus involutus ATCC 200175</name>
    <dbReference type="NCBI Taxonomy" id="664439"/>
    <lineage>
        <taxon>Eukaryota</taxon>
        <taxon>Fungi</taxon>
        <taxon>Dikarya</taxon>
        <taxon>Basidiomycota</taxon>
        <taxon>Agaricomycotina</taxon>
        <taxon>Agaricomycetes</taxon>
        <taxon>Agaricomycetidae</taxon>
        <taxon>Boletales</taxon>
        <taxon>Paxilineae</taxon>
        <taxon>Paxillaceae</taxon>
        <taxon>Paxillus</taxon>
    </lineage>
</organism>
<name>A0A0C9T3F3_PAXIN</name>
<evidence type="ECO:0000259" key="8">
    <source>
        <dbReference type="PROSITE" id="PS51194"/>
    </source>
</evidence>
<dbReference type="GO" id="GO:0003723">
    <property type="term" value="F:RNA binding"/>
    <property type="evidence" value="ECO:0007669"/>
    <property type="project" value="UniProtKB-UniRule"/>
</dbReference>
<protein>
    <recommendedName>
        <fullName evidence="5">ATP-dependent RNA helicase</fullName>
        <ecNumber evidence="5">3.6.4.13</ecNumber>
    </recommendedName>
</protein>
<dbReference type="EC" id="3.6.4.13" evidence="5"/>
<evidence type="ECO:0000256" key="6">
    <source>
        <dbReference type="SAM" id="MobiDB-lite"/>
    </source>
</evidence>
<feature type="domain" description="Helicase ATP-binding" evidence="7">
    <location>
        <begin position="167"/>
        <end position="372"/>
    </location>
</feature>
<reference evidence="10" key="2">
    <citation type="submission" date="2015-01" db="EMBL/GenBank/DDBJ databases">
        <title>Evolutionary Origins and Diversification of the Mycorrhizal Mutualists.</title>
        <authorList>
            <consortium name="DOE Joint Genome Institute"/>
            <consortium name="Mycorrhizal Genomics Consortium"/>
            <person name="Kohler A."/>
            <person name="Kuo A."/>
            <person name="Nagy L.G."/>
            <person name="Floudas D."/>
            <person name="Copeland A."/>
            <person name="Barry K.W."/>
            <person name="Cichocki N."/>
            <person name="Veneault-Fourrey C."/>
            <person name="LaButti K."/>
            <person name="Lindquist E.A."/>
            <person name="Lipzen A."/>
            <person name="Lundell T."/>
            <person name="Morin E."/>
            <person name="Murat C."/>
            <person name="Riley R."/>
            <person name="Ohm R."/>
            <person name="Sun H."/>
            <person name="Tunlid A."/>
            <person name="Henrissat B."/>
            <person name="Grigoriev I.V."/>
            <person name="Hibbett D.S."/>
            <person name="Martin F."/>
        </authorList>
    </citation>
    <scope>NUCLEOTIDE SEQUENCE [LARGE SCALE GENOMIC DNA]</scope>
    <source>
        <strain evidence="10">ATCC 200175</strain>
    </source>
</reference>
<dbReference type="HOGENOM" id="CLU_003041_26_6_1"/>
<comment type="similarity">
    <text evidence="5">Belongs to the DEAD box helicase family.</text>
</comment>
<comment type="catalytic activity">
    <reaction evidence="5">
        <text>ATP + H2O = ADP + phosphate + H(+)</text>
        <dbReference type="Rhea" id="RHEA:13065"/>
        <dbReference type="ChEBI" id="CHEBI:15377"/>
        <dbReference type="ChEBI" id="CHEBI:15378"/>
        <dbReference type="ChEBI" id="CHEBI:30616"/>
        <dbReference type="ChEBI" id="CHEBI:43474"/>
        <dbReference type="ChEBI" id="CHEBI:456216"/>
        <dbReference type="EC" id="3.6.4.13"/>
    </reaction>
</comment>
<dbReference type="GO" id="GO:0016787">
    <property type="term" value="F:hydrolase activity"/>
    <property type="evidence" value="ECO:0007669"/>
    <property type="project" value="UniProtKB-KW"/>
</dbReference>
<dbReference type="GO" id="GO:0005524">
    <property type="term" value="F:ATP binding"/>
    <property type="evidence" value="ECO:0007669"/>
    <property type="project" value="UniProtKB-UniRule"/>
</dbReference>
<dbReference type="InterPro" id="IPR001650">
    <property type="entry name" value="Helicase_C-like"/>
</dbReference>
<dbReference type="PROSITE" id="PS51194">
    <property type="entry name" value="HELICASE_CTER"/>
    <property type="match status" value="1"/>
</dbReference>
<dbReference type="PANTHER" id="PTHR24031">
    <property type="entry name" value="RNA HELICASE"/>
    <property type="match status" value="1"/>
</dbReference>
<evidence type="ECO:0000256" key="3">
    <source>
        <dbReference type="ARBA" id="ARBA00022840"/>
    </source>
</evidence>
<dbReference type="Pfam" id="PF00271">
    <property type="entry name" value="Helicase_C"/>
    <property type="match status" value="1"/>
</dbReference>
<comment type="domain">
    <text evidence="5">The Q motif is unique to and characteristic of the DEAD box family of RNA helicases and controls ATP binding and hydrolysis.</text>
</comment>
<accession>A0A0C9T3F3</accession>
<evidence type="ECO:0000256" key="5">
    <source>
        <dbReference type="RuleBase" id="RU365068"/>
    </source>
</evidence>
<evidence type="ECO:0000256" key="1">
    <source>
        <dbReference type="ARBA" id="ARBA00022741"/>
    </source>
</evidence>
<dbReference type="Gene3D" id="3.40.50.300">
    <property type="entry name" value="P-loop containing nucleotide triphosphate hydrolases"/>
    <property type="match status" value="2"/>
</dbReference>
<dbReference type="EMBL" id="KN820561">
    <property type="protein sequence ID" value="KIJ06023.1"/>
    <property type="molecule type" value="Genomic_DNA"/>
</dbReference>
<dbReference type="OrthoDB" id="193716at2759"/>
<reference evidence="9 10" key="1">
    <citation type="submission" date="2014-06" db="EMBL/GenBank/DDBJ databases">
        <authorList>
            <consortium name="DOE Joint Genome Institute"/>
            <person name="Kuo A."/>
            <person name="Kohler A."/>
            <person name="Nagy L.G."/>
            <person name="Floudas D."/>
            <person name="Copeland A."/>
            <person name="Barry K.W."/>
            <person name="Cichocki N."/>
            <person name="Veneault-Fourrey C."/>
            <person name="LaButti K."/>
            <person name="Lindquist E.A."/>
            <person name="Lipzen A."/>
            <person name="Lundell T."/>
            <person name="Morin E."/>
            <person name="Murat C."/>
            <person name="Sun H."/>
            <person name="Tunlid A."/>
            <person name="Henrissat B."/>
            <person name="Grigoriev I.V."/>
            <person name="Hibbett D.S."/>
            <person name="Martin F."/>
            <person name="Nordberg H.P."/>
            <person name="Cantor M.N."/>
            <person name="Hua S.X."/>
        </authorList>
    </citation>
    <scope>NUCLEOTIDE SEQUENCE [LARGE SCALE GENOMIC DNA]</scope>
    <source>
        <strain evidence="9 10">ATCC 200175</strain>
    </source>
</reference>
<feature type="region of interest" description="Disordered" evidence="6">
    <location>
        <begin position="703"/>
        <end position="764"/>
    </location>
</feature>
<dbReference type="Pfam" id="PF00270">
    <property type="entry name" value="DEAD"/>
    <property type="match status" value="1"/>
</dbReference>
<keyword evidence="2 5" id="KW-0378">Hydrolase</keyword>
<keyword evidence="5" id="KW-0347">Helicase</keyword>
<dbReference type="InterPro" id="IPR014001">
    <property type="entry name" value="Helicase_ATP-bd"/>
</dbReference>
<dbReference type="InterPro" id="IPR011545">
    <property type="entry name" value="DEAD/DEAH_box_helicase_dom"/>
</dbReference>
<keyword evidence="1 5" id="KW-0547">Nucleotide-binding</keyword>
<dbReference type="SMART" id="SM00487">
    <property type="entry name" value="DEXDc"/>
    <property type="match status" value="1"/>
</dbReference>
<feature type="compositionally biased region" description="Basic and acidic residues" evidence="6">
    <location>
        <begin position="734"/>
        <end position="743"/>
    </location>
</feature>
<evidence type="ECO:0000256" key="4">
    <source>
        <dbReference type="ARBA" id="ARBA00022884"/>
    </source>
</evidence>
<dbReference type="PROSITE" id="PS51192">
    <property type="entry name" value="HELICASE_ATP_BIND_1"/>
    <property type="match status" value="1"/>
</dbReference>